<comment type="caution">
    <text evidence="2">The sequence shown here is derived from an EMBL/GenBank/DDBJ whole genome shotgun (WGS) entry which is preliminary data.</text>
</comment>
<dbReference type="GO" id="GO:0006508">
    <property type="term" value="P:proteolysis"/>
    <property type="evidence" value="ECO:0007669"/>
    <property type="project" value="UniProtKB-KW"/>
</dbReference>
<sequence length="284" mass="30721">MQPGLSIGWSPEQYLGKDVGMKREVHSRIVCQVTAEADNVVSISVTDTDLLTSEELTVTVDGTPVEPTELTDVHGTRLHRVITPPGELVIAYSAVAEGQSAPAPSEDVDLIRYMRPSRYCPSDVLAPVASGLFGEKSGIELVQAVREWVNNHLSYISGSSGPTDDAVDTYLRRAGVCRDYAHLCITLLRARETPARLAAVYAPGLSPMDFHAVVEAHVDGRWQLIDATNLAPRESMLRIATGRDAADTAFLTTNSGGLFLNELKVTAVADELPTEDPSQLVQLR</sequence>
<dbReference type="Gene3D" id="3.10.620.30">
    <property type="match status" value="1"/>
</dbReference>
<dbReference type="InterPro" id="IPR038765">
    <property type="entry name" value="Papain-like_cys_pep_sf"/>
</dbReference>
<keyword evidence="2" id="KW-0378">Hydrolase</keyword>
<dbReference type="SUPFAM" id="SSF54001">
    <property type="entry name" value="Cysteine proteinases"/>
    <property type="match status" value="1"/>
</dbReference>
<keyword evidence="3" id="KW-1185">Reference proteome</keyword>
<keyword evidence="2" id="KW-0645">Protease</keyword>
<dbReference type="EMBL" id="SOAW01000001">
    <property type="protein sequence ID" value="TDT34087.1"/>
    <property type="molecule type" value="Genomic_DNA"/>
</dbReference>
<feature type="domain" description="Transglutaminase-like" evidence="1">
    <location>
        <begin position="169"/>
        <end position="229"/>
    </location>
</feature>
<gene>
    <name evidence="2" type="ORF">CLV29_1738</name>
</gene>
<evidence type="ECO:0000313" key="3">
    <source>
        <dbReference type="Proteomes" id="UP000295371"/>
    </source>
</evidence>
<protein>
    <submittedName>
        <fullName evidence="2">Transglutaminase-like putative cysteine protease</fullName>
    </submittedName>
</protein>
<dbReference type="PANTHER" id="PTHR33490">
    <property type="entry name" value="BLR5614 PROTEIN-RELATED"/>
    <property type="match status" value="1"/>
</dbReference>
<dbReference type="InterPro" id="IPR002931">
    <property type="entry name" value="Transglutaminase-like"/>
</dbReference>
<evidence type="ECO:0000259" key="1">
    <source>
        <dbReference type="SMART" id="SM00460"/>
    </source>
</evidence>
<evidence type="ECO:0000313" key="2">
    <source>
        <dbReference type="EMBL" id="TDT34087.1"/>
    </source>
</evidence>
<dbReference type="GO" id="GO:0008233">
    <property type="term" value="F:peptidase activity"/>
    <property type="evidence" value="ECO:0007669"/>
    <property type="project" value="UniProtKB-KW"/>
</dbReference>
<dbReference type="Proteomes" id="UP000295371">
    <property type="component" value="Unassembled WGS sequence"/>
</dbReference>
<accession>A0A4R7JBN3</accession>
<dbReference type="PANTHER" id="PTHR33490:SF12">
    <property type="entry name" value="BLL5557 PROTEIN"/>
    <property type="match status" value="1"/>
</dbReference>
<dbReference type="Pfam" id="PF01841">
    <property type="entry name" value="Transglut_core"/>
    <property type="match status" value="1"/>
</dbReference>
<name>A0A4R7JBN3_9ACTN</name>
<organism evidence="2 3">
    <name type="scientific">Naumannella halotolerans</name>
    <dbReference type="NCBI Taxonomy" id="993414"/>
    <lineage>
        <taxon>Bacteria</taxon>
        <taxon>Bacillati</taxon>
        <taxon>Actinomycetota</taxon>
        <taxon>Actinomycetes</taxon>
        <taxon>Propionibacteriales</taxon>
        <taxon>Propionibacteriaceae</taxon>
        <taxon>Naumannella</taxon>
    </lineage>
</organism>
<proteinExistence type="predicted"/>
<dbReference type="AlphaFoldDB" id="A0A4R7JBN3"/>
<reference evidence="2 3" key="1">
    <citation type="submission" date="2019-03" db="EMBL/GenBank/DDBJ databases">
        <title>Genomic Encyclopedia of Archaeal and Bacterial Type Strains, Phase II (KMG-II): from individual species to whole genera.</title>
        <authorList>
            <person name="Goeker M."/>
        </authorList>
    </citation>
    <scope>NUCLEOTIDE SEQUENCE [LARGE SCALE GENOMIC DNA]</scope>
    <source>
        <strain evidence="2 3">DSM 24323</strain>
    </source>
</reference>
<dbReference type="Gene3D" id="2.60.40.2250">
    <property type="match status" value="1"/>
</dbReference>
<dbReference type="SMART" id="SM00460">
    <property type="entry name" value="TGc"/>
    <property type="match status" value="1"/>
</dbReference>